<dbReference type="GeneID" id="95395949"/>
<evidence type="ECO:0000313" key="2">
    <source>
        <dbReference type="Proteomes" id="UP000579945"/>
    </source>
</evidence>
<dbReference type="Proteomes" id="UP000579945">
    <property type="component" value="Unassembled WGS sequence"/>
</dbReference>
<dbReference type="AlphaFoldDB" id="A0A7W5YE34"/>
<accession>A0A7W5YE34</accession>
<keyword evidence="2" id="KW-1185">Reference proteome</keyword>
<gene>
    <name evidence="1" type="ORF">FHR33_010014</name>
</gene>
<dbReference type="RefSeq" id="WP_183663075.1">
    <property type="nucleotide sequence ID" value="NZ_JACIBV010000003.1"/>
</dbReference>
<name>A0A7W5YE34_9ACTN</name>
<protein>
    <submittedName>
        <fullName evidence="1">Uncharacterized protein</fullName>
    </submittedName>
</protein>
<proteinExistence type="predicted"/>
<evidence type="ECO:0000313" key="1">
    <source>
        <dbReference type="EMBL" id="MBB3734061.1"/>
    </source>
</evidence>
<organism evidence="1 2">
    <name type="scientific">Nonomuraea dietziae</name>
    <dbReference type="NCBI Taxonomy" id="65515"/>
    <lineage>
        <taxon>Bacteria</taxon>
        <taxon>Bacillati</taxon>
        <taxon>Actinomycetota</taxon>
        <taxon>Actinomycetes</taxon>
        <taxon>Streptosporangiales</taxon>
        <taxon>Streptosporangiaceae</taxon>
        <taxon>Nonomuraea</taxon>
    </lineage>
</organism>
<reference evidence="1 2" key="1">
    <citation type="submission" date="2020-08" db="EMBL/GenBank/DDBJ databases">
        <title>Sequencing the genomes of 1000 actinobacteria strains.</title>
        <authorList>
            <person name="Klenk H.-P."/>
        </authorList>
    </citation>
    <scope>NUCLEOTIDE SEQUENCE [LARGE SCALE GENOMIC DNA]</scope>
    <source>
        <strain evidence="1 2">DSM 44320</strain>
    </source>
</reference>
<sequence>MALPRYDVAAKGRIGVTLPADHPYTHLANHTLTLENVPRSRLTAVCEVLNEVVRAGFESYAEAHHHRTYTFSQSTGEVAWRFTRDIDPDWPAPTVLLGGLRPKYTARLIAEECTRAFDLGAVS</sequence>
<dbReference type="EMBL" id="JACIBV010000003">
    <property type="protein sequence ID" value="MBB3734061.1"/>
    <property type="molecule type" value="Genomic_DNA"/>
</dbReference>
<comment type="caution">
    <text evidence="1">The sequence shown here is derived from an EMBL/GenBank/DDBJ whole genome shotgun (WGS) entry which is preliminary data.</text>
</comment>